<evidence type="ECO:0000313" key="5">
    <source>
        <dbReference type="Proteomes" id="UP000654075"/>
    </source>
</evidence>
<dbReference type="Proteomes" id="UP000626109">
    <property type="component" value="Unassembled WGS sequence"/>
</dbReference>
<dbReference type="InterPro" id="IPR012337">
    <property type="entry name" value="RNaseH-like_sf"/>
</dbReference>
<dbReference type="AlphaFoldDB" id="A0A813D9S0"/>
<dbReference type="EMBL" id="CAJNNW010016307">
    <property type="protein sequence ID" value="CAE8658856.1"/>
    <property type="molecule type" value="Genomic_DNA"/>
</dbReference>
<dbReference type="SUPFAM" id="SSF53098">
    <property type="entry name" value="Ribonuclease H-like"/>
    <property type="match status" value="1"/>
</dbReference>
<feature type="region of interest" description="Disordered" evidence="1">
    <location>
        <begin position="297"/>
        <end position="321"/>
    </location>
</feature>
<sequence length="517" mass="58538">MRTIINGTMYGNNFKAMFDPSKQPECELCKVPDTVEHRCRACKKFESVHQKYAETIKKWDQTPRHLREHGLASQCPSSAHIAQELQDVHDELAGLELQASEEWDIVFSDGSVMCPAEPLWRLGAWAFISTITGQATVGHLTGQVQTITRAEITAVIAAISTRKRVHIYSDSAHTVRTLHRILRGEQINLENCKNHDLWSDVITLVRVRGCQNIRITKVKAHTVASDKDTSQQVWARYWNGRADEQAKITNACRPKRFWQVWECAVHEQMQCRAEVKTWQSLLLDIGKAATDRSLLGGAKATQEASDDDDQQPDPNQVQPGVPLTELLSTSTKYSWQATQEIVKWWKESATHAPEVEPIPLTWYHLYIDYHIKGRRALPQRRATTSLSTTSSFVFGGRFPAEVMPEPSFHHSVLFFQQIVQCIESEAGTIMGAHMTPQHRTPGGLLRFPSAGRFVRCSNPRLMCAHNALFRLLNGKAAISNKLLQVPLAPESTPKVVEDQLRQTRISFFFQVHLHEAL</sequence>
<accession>A0A813D9S0</accession>
<dbReference type="EMBL" id="CAJNNV010000533">
    <property type="protein sequence ID" value="CAE8582928.1"/>
    <property type="molecule type" value="Genomic_DNA"/>
</dbReference>
<comment type="caution">
    <text evidence="3">The sequence shown here is derived from an EMBL/GenBank/DDBJ whole genome shotgun (WGS) entry which is preliminary data.</text>
</comment>
<dbReference type="Gene3D" id="3.30.420.10">
    <property type="entry name" value="Ribonuclease H-like superfamily/Ribonuclease H"/>
    <property type="match status" value="1"/>
</dbReference>
<evidence type="ECO:0000313" key="3">
    <source>
        <dbReference type="EMBL" id="CAE8582928.1"/>
    </source>
</evidence>
<name>A0A813D9S0_POLGL</name>
<dbReference type="GO" id="GO:0004523">
    <property type="term" value="F:RNA-DNA hybrid ribonuclease activity"/>
    <property type="evidence" value="ECO:0007669"/>
    <property type="project" value="InterPro"/>
</dbReference>
<reference evidence="3" key="1">
    <citation type="submission" date="2021-02" db="EMBL/GenBank/DDBJ databases">
        <authorList>
            <person name="Dougan E. K."/>
            <person name="Rhodes N."/>
            <person name="Thang M."/>
            <person name="Chan C."/>
        </authorList>
    </citation>
    <scope>NUCLEOTIDE SEQUENCE</scope>
</reference>
<dbReference type="InterPro" id="IPR002156">
    <property type="entry name" value="RNaseH_domain"/>
</dbReference>
<proteinExistence type="predicted"/>
<feature type="domain" description="RNase H type-1" evidence="2">
    <location>
        <begin position="105"/>
        <end position="224"/>
    </location>
</feature>
<dbReference type="Pfam" id="PF00075">
    <property type="entry name" value="RNase_H"/>
    <property type="match status" value="1"/>
</dbReference>
<organism evidence="3 5">
    <name type="scientific">Polarella glacialis</name>
    <name type="common">Dinoflagellate</name>
    <dbReference type="NCBI Taxonomy" id="89957"/>
    <lineage>
        <taxon>Eukaryota</taxon>
        <taxon>Sar</taxon>
        <taxon>Alveolata</taxon>
        <taxon>Dinophyceae</taxon>
        <taxon>Suessiales</taxon>
        <taxon>Suessiaceae</taxon>
        <taxon>Polarella</taxon>
    </lineage>
</organism>
<protein>
    <recommendedName>
        <fullName evidence="2">RNase H type-1 domain-containing protein</fullName>
    </recommendedName>
</protein>
<dbReference type="GO" id="GO:0003676">
    <property type="term" value="F:nucleic acid binding"/>
    <property type="evidence" value="ECO:0007669"/>
    <property type="project" value="InterPro"/>
</dbReference>
<evidence type="ECO:0000256" key="1">
    <source>
        <dbReference type="SAM" id="MobiDB-lite"/>
    </source>
</evidence>
<evidence type="ECO:0000259" key="2">
    <source>
        <dbReference type="Pfam" id="PF00075"/>
    </source>
</evidence>
<dbReference type="OrthoDB" id="408004at2759"/>
<gene>
    <name evidence="3" type="ORF">PGLA1383_LOCUS1917</name>
    <name evidence="4" type="ORF">PGLA2088_LOCUS13601</name>
</gene>
<dbReference type="InterPro" id="IPR036397">
    <property type="entry name" value="RNaseH_sf"/>
</dbReference>
<evidence type="ECO:0000313" key="4">
    <source>
        <dbReference type="EMBL" id="CAE8658856.1"/>
    </source>
</evidence>
<feature type="compositionally biased region" description="Low complexity" evidence="1">
    <location>
        <begin position="312"/>
        <end position="321"/>
    </location>
</feature>
<keyword evidence="5" id="KW-1185">Reference proteome</keyword>
<dbReference type="Proteomes" id="UP000654075">
    <property type="component" value="Unassembled WGS sequence"/>
</dbReference>